<keyword evidence="3" id="KW-0560">Oxidoreductase</keyword>
<dbReference type="CDD" id="cd05251">
    <property type="entry name" value="NmrA_like_SDR_a"/>
    <property type="match status" value="1"/>
</dbReference>
<comment type="similarity">
    <text evidence="1">Belongs to the NmrA-type oxidoreductase family.</text>
</comment>
<dbReference type="InterPro" id="IPR051164">
    <property type="entry name" value="NmrA-like_oxidored"/>
</dbReference>
<dbReference type="InterPro" id="IPR036291">
    <property type="entry name" value="NAD(P)-bd_dom_sf"/>
</dbReference>
<name>A0A9W8CRJ7_9FUNG</name>
<dbReference type="Pfam" id="PF05368">
    <property type="entry name" value="NmrA"/>
    <property type="match status" value="1"/>
</dbReference>
<dbReference type="PANTHER" id="PTHR42748:SF30">
    <property type="entry name" value="NMRA-LIKE DOMAIN-CONTAINING PROTEIN"/>
    <property type="match status" value="1"/>
</dbReference>
<reference evidence="5" key="1">
    <citation type="submission" date="2022-07" db="EMBL/GenBank/DDBJ databases">
        <title>Phylogenomic reconstructions and comparative analyses of Kickxellomycotina fungi.</title>
        <authorList>
            <person name="Reynolds N.K."/>
            <person name="Stajich J.E."/>
            <person name="Barry K."/>
            <person name="Grigoriev I.V."/>
            <person name="Crous P."/>
            <person name="Smith M.E."/>
        </authorList>
    </citation>
    <scope>NUCLEOTIDE SEQUENCE</scope>
    <source>
        <strain evidence="5">NBRC 32514</strain>
    </source>
</reference>
<organism evidence="5 6">
    <name type="scientific">Coemansia erecta</name>
    <dbReference type="NCBI Taxonomy" id="147472"/>
    <lineage>
        <taxon>Eukaryota</taxon>
        <taxon>Fungi</taxon>
        <taxon>Fungi incertae sedis</taxon>
        <taxon>Zoopagomycota</taxon>
        <taxon>Kickxellomycotina</taxon>
        <taxon>Kickxellomycetes</taxon>
        <taxon>Kickxellales</taxon>
        <taxon>Kickxellaceae</taxon>
        <taxon>Coemansia</taxon>
    </lineage>
</organism>
<evidence type="ECO:0000259" key="4">
    <source>
        <dbReference type="Pfam" id="PF05368"/>
    </source>
</evidence>
<dbReference type="Gene3D" id="3.40.50.720">
    <property type="entry name" value="NAD(P)-binding Rossmann-like Domain"/>
    <property type="match status" value="1"/>
</dbReference>
<dbReference type="PANTHER" id="PTHR42748">
    <property type="entry name" value="NITROGEN METABOLITE REPRESSION PROTEIN NMRA FAMILY MEMBER"/>
    <property type="match status" value="1"/>
</dbReference>
<feature type="domain" description="NmrA-like" evidence="4">
    <location>
        <begin position="3"/>
        <end position="292"/>
    </location>
</feature>
<accession>A0A9W8CRJ7</accession>
<comment type="caution">
    <text evidence="5">The sequence shown here is derived from an EMBL/GenBank/DDBJ whole genome shotgun (WGS) entry which is preliminary data.</text>
</comment>
<gene>
    <name evidence="5" type="ORF">LPJ53_002023</name>
</gene>
<dbReference type="Gene3D" id="3.90.25.10">
    <property type="entry name" value="UDP-galactose 4-epimerase, domain 1"/>
    <property type="match status" value="1"/>
</dbReference>
<evidence type="ECO:0000313" key="5">
    <source>
        <dbReference type="EMBL" id="KAJ1723640.1"/>
    </source>
</evidence>
<evidence type="ECO:0000256" key="2">
    <source>
        <dbReference type="ARBA" id="ARBA00022857"/>
    </source>
</evidence>
<dbReference type="GO" id="GO:0016491">
    <property type="term" value="F:oxidoreductase activity"/>
    <property type="evidence" value="ECO:0007669"/>
    <property type="project" value="UniProtKB-KW"/>
</dbReference>
<evidence type="ECO:0000256" key="3">
    <source>
        <dbReference type="ARBA" id="ARBA00023002"/>
    </source>
</evidence>
<dbReference type="GO" id="GO:0005634">
    <property type="term" value="C:nucleus"/>
    <property type="evidence" value="ECO:0007669"/>
    <property type="project" value="TreeGrafter"/>
</dbReference>
<evidence type="ECO:0000313" key="6">
    <source>
        <dbReference type="Proteomes" id="UP001149813"/>
    </source>
</evidence>
<keyword evidence="2" id="KW-0521">NADP</keyword>
<dbReference type="InterPro" id="IPR008030">
    <property type="entry name" value="NmrA-like"/>
</dbReference>
<protein>
    <recommendedName>
        <fullName evidence="4">NmrA-like domain-containing protein</fullName>
    </recommendedName>
</protein>
<keyword evidence="6" id="KW-1185">Reference proteome</keyword>
<proteinExistence type="inferred from homology"/>
<evidence type="ECO:0000256" key="1">
    <source>
        <dbReference type="ARBA" id="ARBA00006328"/>
    </source>
</evidence>
<dbReference type="OrthoDB" id="3358371at2759"/>
<dbReference type="Proteomes" id="UP001149813">
    <property type="component" value="Unassembled WGS sequence"/>
</dbReference>
<dbReference type="AlphaFoldDB" id="A0A9W8CRJ7"/>
<dbReference type="EMBL" id="JANBOJ010000058">
    <property type="protein sequence ID" value="KAJ1723640.1"/>
    <property type="molecule type" value="Genomic_DNA"/>
</dbReference>
<sequence>MPELIAVIGATGFQGGSVVRALSASPDKYTIRGISRNVESARVKELQELYPNVEWVAADLDDPATLEKAFAGADIVFGNTNYFQPSIRERIDAGDYDAEFTQGKNMVDAAVAQGVKHFVYSPIVSATEVSNGKYTNAYDTEGKAKLRHYIEAAPIDGYFVYCGFYFQNSLRAARWEGEKVIFEYPLPVDVKQPYVDIDDDYGNIVELMLSDRAKYKEKRLAAVEGYYTGPEIAEAFTRATGIEAEYRCVQEYYYSIPDIKSLFEFFIEFDALSGVDMTEAKDSVKKPFTNVDQFWTKHKDFRP</sequence>
<dbReference type="SUPFAM" id="SSF51735">
    <property type="entry name" value="NAD(P)-binding Rossmann-fold domains"/>
    <property type="match status" value="1"/>
</dbReference>